<dbReference type="AlphaFoldDB" id="A0A4Y2LAR6"/>
<dbReference type="Proteomes" id="UP000499080">
    <property type="component" value="Unassembled WGS sequence"/>
</dbReference>
<proteinExistence type="predicted"/>
<reference evidence="1 2" key="1">
    <citation type="journal article" date="2019" name="Sci. Rep.">
        <title>Orb-weaving spider Araneus ventricosus genome elucidates the spidroin gene catalogue.</title>
        <authorList>
            <person name="Kono N."/>
            <person name="Nakamura H."/>
            <person name="Ohtoshi R."/>
            <person name="Moran D.A.P."/>
            <person name="Shinohara A."/>
            <person name="Yoshida Y."/>
            <person name="Fujiwara M."/>
            <person name="Mori M."/>
            <person name="Tomita M."/>
            <person name="Arakawa K."/>
        </authorList>
    </citation>
    <scope>NUCLEOTIDE SEQUENCE [LARGE SCALE GENOMIC DNA]</scope>
</reference>
<protein>
    <submittedName>
        <fullName evidence="1">Uncharacterized protein</fullName>
    </submittedName>
</protein>
<accession>A0A4Y2LAR6</accession>
<gene>
    <name evidence="1" type="ORF">AVEN_236026_1</name>
</gene>
<organism evidence="1 2">
    <name type="scientific">Araneus ventricosus</name>
    <name type="common">Orbweaver spider</name>
    <name type="synonym">Epeira ventricosa</name>
    <dbReference type="NCBI Taxonomy" id="182803"/>
    <lineage>
        <taxon>Eukaryota</taxon>
        <taxon>Metazoa</taxon>
        <taxon>Ecdysozoa</taxon>
        <taxon>Arthropoda</taxon>
        <taxon>Chelicerata</taxon>
        <taxon>Arachnida</taxon>
        <taxon>Araneae</taxon>
        <taxon>Araneomorphae</taxon>
        <taxon>Entelegynae</taxon>
        <taxon>Araneoidea</taxon>
        <taxon>Araneidae</taxon>
        <taxon>Araneus</taxon>
    </lineage>
</organism>
<keyword evidence="2" id="KW-1185">Reference proteome</keyword>
<evidence type="ECO:0000313" key="1">
    <source>
        <dbReference type="EMBL" id="GBN11791.1"/>
    </source>
</evidence>
<name>A0A4Y2LAR6_ARAVE</name>
<comment type="caution">
    <text evidence="1">The sequence shown here is derived from an EMBL/GenBank/DDBJ whole genome shotgun (WGS) entry which is preliminary data.</text>
</comment>
<evidence type="ECO:0000313" key="2">
    <source>
        <dbReference type="Proteomes" id="UP000499080"/>
    </source>
</evidence>
<dbReference type="EMBL" id="BGPR01005610">
    <property type="protein sequence ID" value="GBN11791.1"/>
    <property type="molecule type" value="Genomic_DNA"/>
</dbReference>
<sequence length="160" mass="17690">MTELPYSRVQLVQNPNIQKEKFSPAPNCSIPSPYLVETTSLPIVPVLGNYFAFLSEENLVPEKCSFSFGKKEIVIGPIVKPPEENALECSVMESSFCLTIPTLLAKLKNCCKSSSGKSEEKPHYSTNLASNLGSKHLSGTRFSRQRCENSCLELAQWAES</sequence>